<reference evidence="1 2" key="1">
    <citation type="submission" date="2021-04" db="EMBL/GenBank/DDBJ databases">
        <authorList>
            <person name="Shkoporov A.N."/>
            <person name="Stockdale S.R."/>
            <person name="Guerin E."/>
            <person name="Ross R.P."/>
            <person name="Hill C."/>
        </authorList>
    </citation>
    <scope>NUCLEOTIDE SEQUENCE [LARGE SCALE GENOMIC DNA]</scope>
    <source>
        <strain evidence="2">cr16_1</strain>
    </source>
</reference>
<dbReference type="Proteomes" id="UP000828042">
    <property type="component" value="Segment"/>
</dbReference>
<organism evidence="1 2">
    <name type="scientific">uncultured phage cr16_1</name>
    <dbReference type="NCBI Taxonomy" id="2986414"/>
    <lineage>
        <taxon>Viruses</taxon>
        <taxon>Duplodnaviria</taxon>
        <taxon>Heunggongvirae</taxon>
        <taxon>Uroviricota</taxon>
        <taxon>Caudoviricetes</taxon>
        <taxon>Crassvirales</taxon>
        <taxon>Suoliviridae</taxon>
        <taxon>Loutivirinae</taxon>
        <taxon>Buchavirus</taxon>
        <taxon>Buchavirus hiberniae</taxon>
    </lineage>
</organism>
<name>A0AAE7V575_9CAUD</name>
<protein>
    <submittedName>
        <fullName evidence="1">Uncharacterized protein</fullName>
    </submittedName>
</protein>
<evidence type="ECO:0000313" key="1">
    <source>
        <dbReference type="EMBL" id="QWM91273.2"/>
    </source>
</evidence>
<keyword evidence="2" id="KW-1185">Reference proteome</keyword>
<proteinExistence type="predicted"/>
<gene>
    <name evidence="1" type="primary">gp_77096</name>
</gene>
<dbReference type="EMBL" id="MZ130498">
    <property type="protein sequence ID" value="QWM91273.2"/>
    <property type="molecule type" value="Genomic_DNA"/>
</dbReference>
<accession>A0AAE7V575</accession>
<sequence length="1589" mass="178897">MKTILYNPIFINPQAYYVFPRLTRYLQPDNESTSEPANYIGTIEVKVIAYGDTTLKRTYTNTDSIDLSEFKNTWINVSLFTKVGSCVLGEWKIGNVESDLPYIDPEVLASLKAVVIVGNKTNNDSDRAIVKNLVDPDNPFVISNAAYTEGSGYADKGSPYYGAFVTDGIDDLITSTKTVQEMGITDEVTVVSMIHQIDLNSTYTIATTNYIENSNSREHVRSDVYNYGKTGIYGYSASLINNTKSDIKNILGDEADYYVKSTNSLQTIFDAKFSVVGRISELIEASQVAWYWTIIANKVLTTDQINQVIAYFNLDRTLKPDILCNTIKQGITNENHAEFGDKLIDFSGNGRDIQLNNIAWKGDSGIGKYNFSNINIIANRFEGTVTTNKCHFTKKLINTTSNFCDLIVISPNEPIKFKVSGLSDGRKFFVANKSGSGSNYYFDNGEHEVSLSFSEGVGQNNPFGVTGDIGDIDVTVEFIPSHAGALCLDGVNDFGKVTGMPIYKDYTIVVDYERISGREEALISKAYIVNQGAFVLMETSGTAKHSYSFGAYTAFNRDDFTRTLLYQSKYKCGDVNLTIGKGIDGDTLWLGTLRNNDYRFFNGAIYSLMTFPYSMSEFLIERQLKKHKLGTLYPDMVEFRPVIKSNVLLDAKPTFVIRGTSTYLNAGDYVPENSQIWVSIKMNNIADRITKFTVNGKTIDIPKNAYSEVTLQYVFPFVIDKSPQKITMTIEQDENYVKFEPVITSNVEYVRLDFYLNNYEKRINIGDYIPKDAYIRANFYLKNNVDELTVFTFNGVNIDYRRSSVDDTAFNIGSIYNYNFPQEVNITIDEYIRFEDIVQPYPVLLRFKDENGNKVSWGGKFKVGSTITRIGSAADSNLLPNIYNIFGLLLNDNQVTSSKVIVEKTMVFKAKSAYIFDNNEPKCILSPRLLRIPNSSYKILGYIPDISGHGNHGKINNSAYKLNSGVNGYLVDFTTLKDDGIKGIVRTDSKIYLDKSFNYNQGFWLGRTNNPSPAYKVKVSGIPETGMLTYTGGVWLNLVNGINELPARTNTEEEHGFVIQSPNLDWSNLVIEQIGEYEGAYCFDGVDDFVTIPTTVGGKQVLMKVNWQKEDTMIYNQNPGEDNFAIYANDYNNNNLVNAYASRNNGSTYIDGILNNNILATQLKDVTHNITITNENVIDNTIIPVIGANAAHNNFYAQMSLYDFMLFDEISTEAKIKELNEYVGIEAKVELPPYYWDAYGKTNLDGDKATIQQRGVAVGDYDLTNTNFAYDKMSGFGGYTLGKFTNSWSLSNNNNSISIVARNPYDITLKKLGENSDWEFNTTELKIISNPVSVKFKSDKNIRFTCDYHYYTVGGNSEGAPLGITSKDLIANEDTIITISPISQENIDKYNIDINRGYYLIYFQLSLTLAVNEEVTIEMLPLYPNGLVYDGVEDYSKNENIPVLTDYTIIAKRLWINKDNPLNEQFIHKGAINTPIRESAFMLEYEIANDTYYRSSSYGGYINIERSNRPERIVYQTSNSYNGTSITKGSGTDTTGIVIGGVTNNYWNGVFYKLMLYSKTLPLLQINYLKNLMERDEIIDLNNPIFIQE</sequence>
<evidence type="ECO:0000313" key="2">
    <source>
        <dbReference type="Proteomes" id="UP000828042"/>
    </source>
</evidence>